<protein>
    <submittedName>
        <fullName evidence="1">Uncharacterized protein</fullName>
    </submittedName>
</protein>
<evidence type="ECO:0000313" key="4">
    <source>
        <dbReference type="Proteomes" id="UP000663870"/>
    </source>
</evidence>
<dbReference type="Proteomes" id="UP000663854">
    <property type="component" value="Unassembled WGS sequence"/>
</dbReference>
<gene>
    <name evidence="2" type="ORF">JXQ802_LOCUS47369</name>
    <name evidence="1" type="ORF">PYM288_LOCUS31471</name>
</gene>
<evidence type="ECO:0000313" key="3">
    <source>
        <dbReference type="Proteomes" id="UP000663854"/>
    </source>
</evidence>
<evidence type="ECO:0000313" key="1">
    <source>
        <dbReference type="EMBL" id="CAF1332305.1"/>
    </source>
</evidence>
<dbReference type="EMBL" id="CAJNOL010004654">
    <property type="protein sequence ID" value="CAF1592319.1"/>
    <property type="molecule type" value="Genomic_DNA"/>
</dbReference>
<accession>A0A815G0E8</accession>
<sequence>MKYSRRLQPMNRIQSLKIELLFNNLLSANIGIDSINGTFARIRCDSLDSIDKGYPYSQSVILITDESISSKSIEVFFPGVDY</sequence>
<reference evidence="1" key="1">
    <citation type="submission" date="2021-02" db="EMBL/GenBank/DDBJ databases">
        <authorList>
            <person name="Nowell W R."/>
        </authorList>
    </citation>
    <scope>NUCLEOTIDE SEQUENCE</scope>
</reference>
<evidence type="ECO:0000313" key="2">
    <source>
        <dbReference type="EMBL" id="CAF1592319.1"/>
    </source>
</evidence>
<organism evidence="1 3">
    <name type="scientific">Rotaria sordida</name>
    <dbReference type="NCBI Taxonomy" id="392033"/>
    <lineage>
        <taxon>Eukaryota</taxon>
        <taxon>Metazoa</taxon>
        <taxon>Spiralia</taxon>
        <taxon>Gnathifera</taxon>
        <taxon>Rotifera</taxon>
        <taxon>Eurotatoria</taxon>
        <taxon>Bdelloidea</taxon>
        <taxon>Philodinida</taxon>
        <taxon>Philodinidae</taxon>
        <taxon>Rotaria</taxon>
    </lineage>
</organism>
<dbReference type="EMBL" id="CAJNOH010003329">
    <property type="protein sequence ID" value="CAF1332305.1"/>
    <property type="molecule type" value="Genomic_DNA"/>
</dbReference>
<proteinExistence type="predicted"/>
<dbReference type="AlphaFoldDB" id="A0A815G0E8"/>
<comment type="caution">
    <text evidence="1">The sequence shown here is derived from an EMBL/GenBank/DDBJ whole genome shotgun (WGS) entry which is preliminary data.</text>
</comment>
<dbReference type="Proteomes" id="UP000663870">
    <property type="component" value="Unassembled WGS sequence"/>
</dbReference>
<keyword evidence="4" id="KW-1185">Reference proteome</keyword>
<name>A0A815G0E8_9BILA</name>